<dbReference type="Proteomes" id="UP000069272">
    <property type="component" value="Chromosome 3R"/>
</dbReference>
<dbReference type="EnsemblMetazoa" id="AALB010672-RA">
    <property type="protein sequence ID" value="AALB010672-PA"/>
    <property type="gene ID" value="AALB010672"/>
</dbReference>
<organism evidence="2 3">
    <name type="scientific">Anopheles albimanus</name>
    <name type="common">New world malaria mosquito</name>
    <dbReference type="NCBI Taxonomy" id="7167"/>
    <lineage>
        <taxon>Eukaryota</taxon>
        <taxon>Metazoa</taxon>
        <taxon>Ecdysozoa</taxon>
        <taxon>Arthropoda</taxon>
        <taxon>Hexapoda</taxon>
        <taxon>Insecta</taxon>
        <taxon>Pterygota</taxon>
        <taxon>Neoptera</taxon>
        <taxon>Endopterygota</taxon>
        <taxon>Diptera</taxon>
        <taxon>Nematocera</taxon>
        <taxon>Culicoidea</taxon>
        <taxon>Culicidae</taxon>
        <taxon>Anophelinae</taxon>
        <taxon>Anopheles</taxon>
    </lineage>
</organism>
<proteinExistence type="predicted"/>
<sequence>MKSSSYSVTALPMRDADHWRGQTTIYKLTSHRPRTDIDSPTRPNSTTTTARTREVHSVKLTQACAWPAVAVPGHPEMSVIVQ</sequence>
<protein>
    <submittedName>
        <fullName evidence="2">Uncharacterized protein</fullName>
    </submittedName>
</protein>
<keyword evidence="3" id="KW-1185">Reference proteome</keyword>
<dbReference type="VEuPathDB" id="VectorBase:AALB010672"/>
<dbReference type="AlphaFoldDB" id="A0A182FVT7"/>
<feature type="region of interest" description="Disordered" evidence="1">
    <location>
        <begin position="30"/>
        <end position="52"/>
    </location>
</feature>
<evidence type="ECO:0000313" key="3">
    <source>
        <dbReference type="Proteomes" id="UP000069272"/>
    </source>
</evidence>
<name>A0A182FVT7_ANOAL</name>
<feature type="compositionally biased region" description="Low complexity" evidence="1">
    <location>
        <begin position="40"/>
        <end position="50"/>
    </location>
</feature>
<evidence type="ECO:0000256" key="1">
    <source>
        <dbReference type="SAM" id="MobiDB-lite"/>
    </source>
</evidence>
<accession>A0A182FVT7</accession>
<reference evidence="2" key="2">
    <citation type="submission" date="2022-08" db="UniProtKB">
        <authorList>
            <consortium name="EnsemblMetazoa"/>
        </authorList>
    </citation>
    <scope>IDENTIFICATION</scope>
    <source>
        <strain evidence="2">STECLA/ALBI9_A</strain>
    </source>
</reference>
<evidence type="ECO:0000313" key="2">
    <source>
        <dbReference type="EnsemblMetazoa" id="AALB010672-PA"/>
    </source>
</evidence>
<reference evidence="2 3" key="1">
    <citation type="journal article" date="2017" name="G3 (Bethesda)">
        <title>The Physical Genome Mapping of Anopheles albimanus Corrected Scaffold Misassemblies and Identified Interarm Rearrangements in Genus Anopheles.</title>
        <authorList>
            <person name="Artemov G.N."/>
            <person name="Peery A.N."/>
            <person name="Jiang X."/>
            <person name="Tu Z."/>
            <person name="Stegniy V.N."/>
            <person name="Sharakhova M.V."/>
            <person name="Sharakhov I.V."/>
        </authorList>
    </citation>
    <scope>NUCLEOTIDE SEQUENCE [LARGE SCALE GENOMIC DNA]</scope>
    <source>
        <strain evidence="2 3">ALBI9_A</strain>
    </source>
</reference>